<evidence type="ECO:0000256" key="5">
    <source>
        <dbReference type="ARBA" id="ARBA00023040"/>
    </source>
</evidence>
<keyword evidence="5 10" id="KW-0297">G-protein coupled receptor</keyword>
<dbReference type="Proteomes" id="UP000749559">
    <property type="component" value="Unassembled WGS sequence"/>
</dbReference>
<feature type="transmembrane region" description="Helical" evidence="12">
    <location>
        <begin position="162"/>
        <end position="187"/>
    </location>
</feature>
<evidence type="ECO:0000256" key="8">
    <source>
        <dbReference type="ARBA" id="ARBA00023170"/>
    </source>
</evidence>
<protein>
    <recommendedName>
        <fullName evidence="13">G-protein coupled receptors family 1 profile domain-containing protein</fullName>
    </recommendedName>
</protein>
<feature type="domain" description="G-protein coupled receptors family 1 profile" evidence="13">
    <location>
        <begin position="141"/>
        <end position="707"/>
    </location>
</feature>
<dbReference type="SMART" id="SM01381">
    <property type="entry name" value="7TM_GPCR_Srsx"/>
    <property type="match status" value="1"/>
</dbReference>
<dbReference type="InterPro" id="IPR000276">
    <property type="entry name" value="GPCR_Rhodpsn"/>
</dbReference>
<feature type="transmembrane region" description="Helical" evidence="12">
    <location>
        <begin position="241"/>
        <end position="262"/>
    </location>
</feature>
<dbReference type="InterPro" id="IPR017452">
    <property type="entry name" value="GPCR_Rhodpsn_7TM"/>
</dbReference>
<dbReference type="AlphaFoldDB" id="A0A8S4NRT1"/>
<dbReference type="SUPFAM" id="SSF81321">
    <property type="entry name" value="Family A G protein-coupled receptor-like"/>
    <property type="match status" value="1"/>
</dbReference>
<organism evidence="14 15">
    <name type="scientific">Owenia fusiformis</name>
    <name type="common">Polychaete worm</name>
    <dbReference type="NCBI Taxonomy" id="6347"/>
    <lineage>
        <taxon>Eukaryota</taxon>
        <taxon>Metazoa</taxon>
        <taxon>Spiralia</taxon>
        <taxon>Lophotrochozoa</taxon>
        <taxon>Annelida</taxon>
        <taxon>Polychaeta</taxon>
        <taxon>Sedentaria</taxon>
        <taxon>Canalipalpata</taxon>
        <taxon>Sabellida</taxon>
        <taxon>Oweniida</taxon>
        <taxon>Oweniidae</taxon>
        <taxon>Owenia</taxon>
    </lineage>
</organism>
<keyword evidence="15" id="KW-1185">Reference proteome</keyword>
<feature type="region of interest" description="Disordered" evidence="11">
    <location>
        <begin position="498"/>
        <end position="521"/>
    </location>
</feature>
<comment type="similarity">
    <text evidence="10">Belongs to the G-protein coupled receptor 1 family.</text>
</comment>
<evidence type="ECO:0000256" key="10">
    <source>
        <dbReference type="RuleBase" id="RU000688"/>
    </source>
</evidence>
<keyword evidence="9 10" id="KW-0807">Transducer</keyword>
<keyword evidence="8 10" id="KW-0675">Receptor</keyword>
<feature type="transmembrane region" description="Helical" evidence="12">
    <location>
        <begin position="125"/>
        <end position="150"/>
    </location>
</feature>
<dbReference type="PRINTS" id="PR00237">
    <property type="entry name" value="GPCRRHODOPSN"/>
</dbReference>
<feature type="transmembrane region" description="Helical" evidence="12">
    <location>
        <begin position="655"/>
        <end position="675"/>
    </location>
</feature>
<evidence type="ECO:0000256" key="4">
    <source>
        <dbReference type="ARBA" id="ARBA00022989"/>
    </source>
</evidence>
<proteinExistence type="inferred from homology"/>
<evidence type="ECO:0000256" key="7">
    <source>
        <dbReference type="ARBA" id="ARBA00023157"/>
    </source>
</evidence>
<evidence type="ECO:0000256" key="3">
    <source>
        <dbReference type="ARBA" id="ARBA00022692"/>
    </source>
</evidence>
<dbReference type="EMBL" id="CAIIXF020000005">
    <property type="protein sequence ID" value="CAH1783375.1"/>
    <property type="molecule type" value="Genomic_DNA"/>
</dbReference>
<dbReference type="PANTHER" id="PTHR24248:SF199">
    <property type="entry name" value="IP13425P-RELATED"/>
    <property type="match status" value="1"/>
</dbReference>
<evidence type="ECO:0000256" key="2">
    <source>
        <dbReference type="ARBA" id="ARBA00022475"/>
    </source>
</evidence>
<accession>A0A8S4NRT1</accession>
<evidence type="ECO:0000256" key="9">
    <source>
        <dbReference type="ARBA" id="ARBA00023224"/>
    </source>
</evidence>
<feature type="transmembrane region" description="Helical" evidence="12">
    <location>
        <begin position="687"/>
        <end position="710"/>
    </location>
</feature>
<feature type="transmembrane region" description="Helical" evidence="12">
    <location>
        <begin position="282"/>
        <end position="303"/>
    </location>
</feature>
<feature type="region of interest" description="Disordered" evidence="11">
    <location>
        <begin position="570"/>
        <end position="636"/>
    </location>
</feature>
<dbReference type="FunFam" id="1.20.1070.10:FF:000523">
    <property type="entry name" value="5-hydroxytryptamine receptor 2B"/>
    <property type="match status" value="1"/>
</dbReference>
<evidence type="ECO:0000256" key="1">
    <source>
        <dbReference type="ARBA" id="ARBA00004651"/>
    </source>
</evidence>
<keyword evidence="2" id="KW-1003">Cell membrane</keyword>
<evidence type="ECO:0000313" key="15">
    <source>
        <dbReference type="Proteomes" id="UP000749559"/>
    </source>
</evidence>
<dbReference type="GO" id="GO:0071880">
    <property type="term" value="P:adenylate cyclase-activating adrenergic receptor signaling pathway"/>
    <property type="evidence" value="ECO:0007669"/>
    <property type="project" value="TreeGrafter"/>
</dbReference>
<evidence type="ECO:0000313" key="14">
    <source>
        <dbReference type="EMBL" id="CAH1783375.1"/>
    </source>
</evidence>
<gene>
    <name evidence="14" type="ORF">OFUS_LOCUS9722</name>
</gene>
<evidence type="ECO:0000256" key="11">
    <source>
        <dbReference type="SAM" id="MobiDB-lite"/>
    </source>
</evidence>
<dbReference type="GO" id="GO:0005886">
    <property type="term" value="C:plasma membrane"/>
    <property type="evidence" value="ECO:0007669"/>
    <property type="project" value="UniProtKB-SubCell"/>
</dbReference>
<evidence type="ECO:0000259" key="13">
    <source>
        <dbReference type="PROSITE" id="PS50262"/>
    </source>
</evidence>
<dbReference type="GO" id="GO:0043410">
    <property type="term" value="P:positive regulation of MAPK cascade"/>
    <property type="evidence" value="ECO:0007669"/>
    <property type="project" value="TreeGrafter"/>
</dbReference>
<reference evidence="14" key="1">
    <citation type="submission" date="2022-03" db="EMBL/GenBank/DDBJ databases">
        <authorList>
            <person name="Martin C."/>
        </authorList>
    </citation>
    <scope>NUCLEOTIDE SEQUENCE</scope>
</reference>
<dbReference type="GO" id="GO:0004993">
    <property type="term" value="F:G protein-coupled serotonin receptor activity"/>
    <property type="evidence" value="ECO:0007669"/>
    <property type="project" value="UniProtKB-ARBA"/>
</dbReference>
<dbReference type="PROSITE" id="PS00237">
    <property type="entry name" value="G_PROTEIN_RECEP_F1_1"/>
    <property type="match status" value="1"/>
</dbReference>
<evidence type="ECO:0000256" key="6">
    <source>
        <dbReference type="ARBA" id="ARBA00023136"/>
    </source>
</evidence>
<dbReference type="PROSITE" id="PS50262">
    <property type="entry name" value="G_PROTEIN_RECEP_F1_2"/>
    <property type="match status" value="1"/>
</dbReference>
<feature type="compositionally biased region" description="Polar residues" evidence="11">
    <location>
        <begin position="570"/>
        <end position="581"/>
    </location>
</feature>
<name>A0A8S4NRT1_OWEFU</name>
<feature type="transmembrane region" description="Helical" evidence="12">
    <location>
        <begin position="199"/>
        <end position="220"/>
    </location>
</feature>
<keyword evidence="6 12" id="KW-0472">Membrane</keyword>
<dbReference type="Pfam" id="PF00001">
    <property type="entry name" value="7tm_1"/>
    <property type="match status" value="2"/>
</dbReference>
<sequence length="726" mass="81599">MVRNATSYRGSFVGEIINAVTRTMYTDTADTFVIGSEKSDNITNINNNITPGSIIDRDTDNADLQYRSMDNASVGYHHLGSGKTFYQSLEVLRVSLSENMTSNASFFEEFTESPIPVFNLTAMDYTIAITAALIILATIFGNILVIIAVCTEPKLRKVGNSFIVSLAVSDLLVGLVVTPLAIVAQIMKRWNLGVILCDLWVSMDVICCTASIVNLCVISFDRYNAITRPLEYAWKRTARRAGVMIFVAWMYSVIIAVPPLFGWREPRETPIDLCIISQDKGYTIYSTFGAFYIPFVVMIVLYGKVFYATVSRRKQWVHTSAGACQINMNCKKKLKIKVETEVRVKGLCQFKEAFMRLNQKTDKQCERNKEKRSGNGWANHGINLRIIRSDNIIIDEFSSSDGINPTKIKCGKLLHPFYNIGNGGKPGLGMESKRSSLDSRAVYSSSVSPTSSMNSLSISQTCTPEYSSLASSLEDMRYLENRMNADKESNVFMETNVDYDSEDGRSNHTNGFKLPGDDNSAEDKNILSAIKSGLCKSRDKDIGSISTLSVSTTERDRLSSISTRSSLAENQANVIQSSDSQSKFRDIETSQSTTDNATLDKLEKSESTGNTEQLQKRQKKKRSRSEQSKARRMRRHHRKRLCKALAQEKRAAKTLGIIVGCFVICWLPFFIVALIRPFCPNCVFHPIMEAVFTWLGYFNSTLNPIIYTFFNQDFRKSFKKILCLRK</sequence>
<keyword evidence="3 10" id="KW-0812">Transmembrane</keyword>
<keyword evidence="4 12" id="KW-1133">Transmembrane helix</keyword>
<dbReference type="OrthoDB" id="5951059at2759"/>
<dbReference type="PANTHER" id="PTHR24248">
    <property type="entry name" value="ADRENERGIC RECEPTOR-RELATED G-PROTEIN COUPLED RECEPTOR"/>
    <property type="match status" value="1"/>
</dbReference>
<keyword evidence="7" id="KW-1015">Disulfide bond</keyword>
<comment type="caution">
    <text evidence="14">The sequence shown here is derived from an EMBL/GenBank/DDBJ whole genome shotgun (WGS) entry which is preliminary data.</text>
</comment>
<dbReference type="Gene3D" id="1.20.1070.10">
    <property type="entry name" value="Rhodopsin 7-helix transmembrane proteins"/>
    <property type="match status" value="2"/>
</dbReference>
<evidence type="ECO:0000256" key="12">
    <source>
        <dbReference type="SAM" id="Phobius"/>
    </source>
</evidence>
<comment type="subcellular location">
    <subcellularLocation>
        <location evidence="1">Cell membrane</location>
        <topology evidence="1">Multi-pass membrane protein</topology>
    </subcellularLocation>
</comment>